<dbReference type="Proteomes" id="UP000003379">
    <property type="component" value="Unassembled WGS sequence"/>
</dbReference>
<dbReference type="Pfam" id="PF00528">
    <property type="entry name" value="BPD_transp_1"/>
    <property type="match status" value="1"/>
</dbReference>
<evidence type="ECO:0000256" key="2">
    <source>
        <dbReference type="ARBA" id="ARBA00022448"/>
    </source>
</evidence>
<evidence type="ECO:0000256" key="4">
    <source>
        <dbReference type="ARBA" id="ARBA00022692"/>
    </source>
</evidence>
<dbReference type="PANTHER" id="PTHR43163">
    <property type="entry name" value="DIPEPTIDE TRANSPORT SYSTEM PERMEASE PROTEIN DPPB-RELATED"/>
    <property type="match status" value="1"/>
</dbReference>
<dbReference type="SUPFAM" id="SSF161098">
    <property type="entry name" value="MetI-like"/>
    <property type="match status" value="1"/>
</dbReference>
<evidence type="ECO:0000256" key="5">
    <source>
        <dbReference type="ARBA" id="ARBA00022989"/>
    </source>
</evidence>
<dbReference type="EMBL" id="AFZF02000004">
    <property type="protein sequence ID" value="EHL14636.1"/>
    <property type="molecule type" value="Genomic_DNA"/>
</dbReference>
<dbReference type="PATRIC" id="fig|796939.3.peg.2063"/>
<dbReference type="Pfam" id="PF19300">
    <property type="entry name" value="BPD_transp_1_N"/>
    <property type="match status" value="1"/>
</dbReference>
<gene>
    <name evidence="10" type="ORF">HMPREF9628_00580</name>
    <name evidence="9" type="ORF">HMPREF9630_01085</name>
</gene>
<evidence type="ECO:0000313" key="9">
    <source>
        <dbReference type="EMBL" id="EHL14636.1"/>
    </source>
</evidence>
<evidence type="ECO:0000256" key="1">
    <source>
        <dbReference type="ARBA" id="ARBA00004651"/>
    </source>
</evidence>
<dbReference type="Proteomes" id="UP000017818">
    <property type="component" value="Unassembled WGS sequence"/>
</dbReference>
<sequence>MKYIQTVFKYILLLFFMSVFLFILTRSIPIDPVKMLLQQYQIPQTEQNIQAIREQWGLNQSYTVQYIRWMSAFLRGDWGVSLISKQDIRKEIFRGIPYSMTLGIGAILISSVIGFFLGYLASLKKDGFFDRLTAFLSILTQTVPLFMFCVVVIYYVGVKYKLAKIFTGDIYVKMTLAILLTAFASVGSIARIMKKHFLKIQKQSYIKAEMARGFLLNEALLTAGLKPALIGLCSAIISKFAWVIGGSSVVEFIFSIHGVSFFLISGIMQRDYNIIQSYMFFIVIWMMVVHLVFEIFIKFLGERE</sequence>
<feature type="transmembrane region" description="Helical" evidence="7">
    <location>
        <begin position="98"/>
        <end position="120"/>
    </location>
</feature>
<feature type="domain" description="ABC transmembrane type-1" evidence="8">
    <location>
        <begin position="96"/>
        <end position="293"/>
    </location>
</feature>
<dbReference type="HOGENOM" id="CLU_036879_1_2_9"/>
<accession>G9XF78</accession>
<reference evidence="9 12" key="2">
    <citation type="submission" date="2012-05" db="EMBL/GenBank/DDBJ databases">
        <title>The Genome Sequence of Eubacteriaceae bacterium CM2.</title>
        <authorList>
            <consortium name="The Broad Institute Genome Sequencing Platform"/>
            <person name="Earl A."/>
            <person name="Ward D."/>
            <person name="Feldgarden M."/>
            <person name="Gevers D."/>
            <person name="Sizova M."/>
            <person name="Hazen A."/>
            <person name="Epstein S."/>
            <person name="Walker B."/>
            <person name="Young S.K."/>
            <person name="Zeng Q."/>
            <person name="Gargeya S."/>
            <person name="Fitzgerald M."/>
            <person name="Haas B."/>
            <person name="Abouelleil A."/>
            <person name="Alvarado L."/>
            <person name="Arachchi H.M."/>
            <person name="Berlin A."/>
            <person name="Chapman S.B."/>
            <person name="Goldberg J."/>
            <person name="Griggs A."/>
            <person name="Gujja S."/>
            <person name="Hansen M."/>
            <person name="Howarth C."/>
            <person name="Imamovic A."/>
            <person name="Larimer J."/>
            <person name="McCowen C."/>
            <person name="Montmayeur A."/>
            <person name="Murphy C."/>
            <person name="Neiman D."/>
            <person name="Pearson M."/>
            <person name="Priest M."/>
            <person name="Roberts A."/>
            <person name="Saif S."/>
            <person name="Shea T."/>
            <person name="Sisk P."/>
            <person name="Sykes S."/>
            <person name="Wortman J."/>
            <person name="Nusbaum C."/>
            <person name="Birren B."/>
        </authorList>
    </citation>
    <scope>NUCLEOTIDE SEQUENCE [LARGE SCALE GENOMIC DNA]</scope>
    <source>
        <strain evidence="9 12">CM2</strain>
    </source>
</reference>
<evidence type="ECO:0000256" key="7">
    <source>
        <dbReference type="RuleBase" id="RU363032"/>
    </source>
</evidence>
<dbReference type="RefSeq" id="WP_009526973.1">
    <property type="nucleotide sequence ID" value="NZ_JH414598.1"/>
</dbReference>
<evidence type="ECO:0000259" key="8">
    <source>
        <dbReference type="PROSITE" id="PS50928"/>
    </source>
</evidence>
<dbReference type="CDD" id="cd06261">
    <property type="entry name" value="TM_PBP2"/>
    <property type="match status" value="1"/>
</dbReference>
<comment type="subcellular location">
    <subcellularLocation>
        <location evidence="1 7">Cell membrane</location>
        <topology evidence="1 7">Multi-pass membrane protein</topology>
    </subcellularLocation>
</comment>
<keyword evidence="6 7" id="KW-0472">Membrane</keyword>
<feature type="transmembrane region" description="Helical" evidence="7">
    <location>
        <begin position="214"/>
        <end position="237"/>
    </location>
</feature>
<keyword evidence="2 7" id="KW-0813">Transport</keyword>
<evidence type="ECO:0000313" key="11">
    <source>
        <dbReference type="Proteomes" id="UP000003379"/>
    </source>
</evidence>
<dbReference type="InterPro" id="IPR035906">
    <property type="entry name" value="MetI-like_sf"/>
</dbReference>
<evidence type="ECO:0000256" key="6">
    <source>
        <dbReference type="ARBA" id="ARBA00023136"/>
    </source>
</evidence>
<reference evidence="10 11" key="1">
    <citation type="submission" date="2011-08" db="EMBL/GenBank/DDBJ databases">
        <title>The Genome Sequence of Eubacteriaceae bacterium CM5.</title>
        <authorList>
            <consortium name="The Broad Institute Genome Sequencing Platform"/>
            <person name="Earl A."/>
            <person name="Ward D."/>
            <person name="Feldgarden M."/>
            <person name="Gevers D."/>
            <person name="Sizova M."/>
            <person name="Hazen A."/>
            <person name="Epstein S."/>
            <person name="Young S.K."/>
            <person name="Zeng Q."/>
            <person name="Gargeya S."/>
            <person name="Fitzgerald M."/>
            <person name="Haas B."/>
            <person name="Abouelleil A."/>
            <person name="Alvarado L."/>
            <person name="Arachchi H.M."/>
            <person name="Berlin A."/>
            <person name="Brown A."/>
            <person name="Chapman S.B."/>
            <person name="Chen Z."/>
            <person name="Dunbar C."/>
            <person name="Freedman E."/>
            <person name="Gearin G."/>
            <person name="Gellesch M."/>
            <person name="Goldberg J."/>
            <person name="Griggs A."/>
            <person name="Gujja S."/>
            <person name="Heiman D."/>
            <person name="Howarth C."/>
            <person name="Larson L."/>
            <person name="Lui A."/>
            <person name="MacDonald P.J.P."/>
            <person name="Montmayeur A."/>
            <person name="Murphy C."/>
            <person name="Neiman D."/>
            <person name="Pearson M."/>
            <person name="Priest M."/>
            <person name="Roberts A."/>
            <person name="Saif S."/>
            <person name="Shea T."/>
            <person name="Shenoy N."/>
            <person name="Sisk P."/>
            <person name="Stolte C."/>
            <person name="Sykes S."/>
            <person name="Wortman J."/>
            <person name="Nusbaum C."/>
            <person name="Birren B."/>
        </authorList>
    </citation>
    <scope>NUCLEOTIDE SEQUENCE [LARGE SCALE GENOMIC DNA]</scope>
    <source>
        <strain evidence="10 11">CM5</strain>
    </source>
</reference>
<dbReference type="EMBL" id="AFZG01000063">
    <property type="protein sequence ID" value="EHL17470.1"/>
    <property type="molecule type" value="Genomic_DNA"/>
</dbReference>
<accession>V9HU63</accession>
<feature type="transmembrane region" description="Helical" evidence="7">
    <location>
        <begin position="278"/>
        <end position="301"/>
    </location>
</feature>
<dbReference type="InterPro" id="IPR000515">
    <property type="entry name" value="MetI-like"/>
</dbReference>
<keyword evidence="5 7" id="KW-1133">Transmembrane helix</keyword>
<dbReference type="PROSITE" id="PS50928">
    <property type="entry name" value="ABC_TM1"/>
    <property type="match status" value="1"/>
</dbReference>
<feature type="transmembrane region" description="Helical" evidence="7">
    <location>
        <begin position="7"/>
        <end position="28"/>
    </location>
</feature>
<dbReference type="AlphaFoldDB" id="G9XF78"/>
<comment type="similarity">
    <text evidence="7">Belongs to the binding-protein-dependent transport system permease family.</text>
</comment>
<name>G9XF78_9FIRM</name>
<proteinExistence type="inferred from homology"/>
<keyword evidence="4 7" id="KW-0812">Transmembrane</keyword>
<dbReference type="Gene3D" id="1.10.3720.10">
    <property type="entry name" value="MetI-like"/>
    <property type="match status" value="1"/>
</dbReference>
<keyword evidence="3" id="KW-1003">Cell membrane</keyword>
<protein>
    <recommendedName>
        <fullName evidence="8">ABC transmembrane type-1 domain-containing protein</fullName>
    </recommendedName>
</protein>
<evidence type="ECO:0000256" key="3">
    <source>
        <dbReference type="ARBA" id="ARBA00022475"/>
    </source>
</evidence>
<feature type="transmembrane region" description="Helical" evidence="7">
    <location>
        <begin position="170"/>
        <end position="193"/>
    </location>
</feature>
<evidence type="ECO:0000313" key="12">
    <source>
        <dbReference type="Proteomes" id="UP000017818"/>
    </source>
</evidence>
<dbReference type="OrthoDB" id="9773221at2"/>
<organism evidence="10 11">
    <name type="scientific">Peptoanaerobacter stomatis</name>
    <dbReference type="NCBI Taxonomy" id="796937"/>
    <lineage>
        <taxon>Bacteria</taxon>
        <taxon>Bacillati</taxon>
        <taxon>Bacillota</taxon>
        <taxon>Clostridia</taxon>
        <taxon>Peptostreptococcales</taxon>
        <taxon>Filifactoraceae</taxon>
        <taxon>Peptoanaerobacter</taxon>
    </lineage>
</organism>
<dbReference type="STRING" id="796937.HMPREF9630_01085"/>
<dbReference type="InterPro" id="IPR045621">
    <property type="entry name" value="BPD_transp_1_N"/>
</dbReference>
<comment type="caution">
    <text evidence="10">The sequence shown here is derived from an EMBL/GenBank/DDBJ whole genome shotgun (WGS) entry which is preliminary data.</text>
</comment>
<feature type="transmembrane region" description="Helical" evidence="7">
    <location>
        <begin position="132"/>
        <end position="158"/>
    </location>
</feature>
<dbReference type="GO" id="GO:0055085">
    <property type="term" value="P:transmembrane transport"/>
    <property type="evidence" value="ECO:0007669"/>
    <property type="project" value="InterPro"/>
</dbReference>
<dbReference type="GO" id="GO:0005886">
    <property type="term" value="C:plasma membrane"/>
    <property type="evidence" value="ECO:0007669"/>
    <property type="project" value="UniProtKB-SubCell"/>
</dbReference>
<feature type="transmembrane region" description="Helical" evidence="7">
    <location>
        <begin position="243"/>
        <end position="266"/>
    </location>
</feature>
<evidence type="ECO:0000313" key="10">
    <source>
        <dbReference type="EMBL" id="EHL17470.1"/>
    </source>
</evidence>
<dbReference type="PANTHER" id="PTHR43163:SF6">
    <property type="entry name" value="DIPEPTIDE TRANSPORT SYSTEM PERMEASE PROTEIN DPPB-RELATED"/>
    <property type="match status" value="1"/>
</dbReference>